<accession>A0A151B0I0</accession>
<feature type="transmembrane region" description="Helical" evidence="7">
    <location>
        <begin position="12"/>
        <end position="34"/>
    </location>
</feature>
<evidence type="ECO:0000313" key="8">
    <source>
        <dbReference type="EMBL" id="KYH33425.1"/>
    </source>
</evidence>
<reference evidence="8 9" key="1">
    <citation type="submission" date="2016-02" db="EMBL/GenBank/DDBJ databases">
        <title>Genome sequence of Moorella mulderi DSM 14980.</title>
        <authorList>
            <person name="Poehlein A."/>
            <person name="Daniel R."/>
        </authorList>
    </citation>
    <scope>NUCLEOTIDE SEQUENCE [LARGE SCALE GENOMIC DNA]</scope>
    <source>
        <strain evidence="8 9">DSM 14980</strain>
    </source>
</reference>
<organism evidence="8 9">
    <name type="scientific">Moorella mulderi DSM 14980</name>
    <dbReference type="NCBI Taxonomy" id="1122241"/>
    <lineage>
        <taxon>Bacteria</taxon>
        <taxon>Bacillati</taxon>
        <taxon>Bacillota</taxon>
        <taxon>Clostridia</taxon>
        <taxon>Neomoorellales</taxon>
        <taxon>Neomoorellaceae</taxon>
        <taxon>Neomoorella</taxon>
    </lineage>
</organism>
<dbReference type="RefSeq" id="WP_062280213.1">
    <property type="nucleotide sequence ID" value="NZ_LTBC01000001.1"/>
</dbReference>
<dbReference type="EMBL" id="LTBC01000001">
    <property type="protein sequence ID" value="KYH33425.1"/>
    <property type="molecule type" value="Genomic_DNA"/>
</dbReference>
<evidence type="ECO:0000256" key="3">
    <source>
        <dbReference type="ARBA" id="ARBA00022475"/>
    </source>
</evidence>
<comment type="caution">
    <text evidence="8">The sequence shown here is derived from an EMBL/GenBank/DDBJ whole genome shotgun (WGS) entry which is preliminary data.</text>
</comment>
<dbReference type="AlphaFoldDB" id="A0A151B0I0"/>
<feature type="transmembrane region" description="Helical" evidence="7">
    <location>
        <begin position="54"/>
        <end position="80"/>
    </location>
</feature>
<evidence type="ECO:0000256" key="4">
    <source>
        <dbReference type="ARBA" id="ARBA00022692"/>
    </source>
</evidence>
<dbReference type="InterPro" id="IPR053166">
    <property type="entry name" value="UPF0718_permease"/>
</dbReference>
<protein>
    <submittedName>
        <fullName evidence="8">Putative two-component membrane permease complex subunit</fullName>
    </submittedName>
</protein>
<dbReference type="PANTHER" id="PTHR42775">
    <property type="entry name" value="PERMEASE RV2963-RELATED"/>
    <property type="match status" value="1"/>
</dbReference>
<evidence type="ECO:0000256" key="5">
    <source>
        <dbReference type="ARBA" id="ARBA00022989"/>
    </source>
</evidence>
<dbReference type="PANTHER" id="PTHR42775:SF2">
    <property type="entry name" value="PERMEASE"/>
    <property type="match status" value="1"/>
</dbReference>
<feature type="transmembrane region" description="Helical" evidence="7">
    <location>
        <begin position="276"/>
        <end position="297"/>
    </location>
</feature>
<evidence type="ECO:0000256" key="6">
    <source>
        <dbReference type="ARBA" id="ARBA00023136"/>
    </source>
</evidence>
<dbReference type="GO" id="GO:0005886">
    <property type="term" value="C:plasma membrane"/>
    <property type="evidence" value="ECO:0007669"/>
    <property type="project" value="UniProtKB-SubCell"/>
</dbReference>
<keyword evidence="9" id="KW-1185">Reference proteome</keyword>
<dbReference type="Proteomes" id="UP000075670">
    <property type="component" value="Unassembled WGS sequence"/>
</dbReference>
<proteinExistence type="inferred from homology"/>
<gene>
    <name evidence="8" type="ORF">MOMUL_01260</name>
</gene>
<dbReference type="PATRIC" id="fig|1122241.3.peg.139"/>
<feature type="transmembrane region" description="Helical" evidence="7">
    <location>
        <begin position="209"/>
        <end position="226"/>
    </location>
</feature>
<comment type="similarity">
    <text evidence="2">Belongs to the UPF0718 family.</text>
</comment>
<dbReference type="InterPro" id="IPR005524">
    <property type="entry name" value="DUF318"/>
</dbReference>
<sequence>MGINSLSQALHFFFVITIELVVLFIGVSFLVMLLQEYIPPATIQRLLTGRRGQGNVLGAALGAITPFCSCSTIPIMVGLINAGAPFGAASSFLLASPLLNPVILSLFLAFLGWRATVAYAAITFILSVVLGAVWEKIGLASQVRRIRISGGHVDNQESRDFRSRLLRALIGAWHQFTGVLPYLLIGVAIGAFIYGFVPAEWVARVAGPGNPLAIPVAAVIGIPLYIRVETMIPIGMVLLQKGMSLSTLVALIIGGAGASIPEVTLLASIFKPRLVVAFVLTIFTVAVLAGYVFNIIFA</sequence>
<keyword evidence="4 7" id="KW-0812">Transmembrane</keyword>
<dbReference type="OrthoDB" id="9777774at2"/>
<name>A0A151B0I0_9FIRM</name>
<feature type="transmembrane region" description="Helical" evidence="7">
    <location>
        <begin position="247"/>
        <end position="270"/>
    </location>
</feature>
<keyword evidence="3" id="KW-1003">Cell membrane</keyword>
<comment type="subcellular location">
    <subcellularLocation>
        <location evidence="1">Cell membrane</location>
        <topology evidence="1">Multi-pass membrane protein</topology>
    </subcellularLocation>
</comment>
<keyword evidence="6 7" id="KW-0472">Membrane</keyword>
<evidence type="ECO:0000256" key="7">
    <source>
        <dbReference type="SAM" id="Phobius"/>
    </source>
</evidence>
<evidence type="ECO:0000256" key="2">
    <source>
        <dbReference type="ARBA" id="ARBA00006386"/>
    </source>
</evidence>
<feature type="transmembrane region" description="Helical" evidence="7">
    <location>
        <begin position="92"/>
        <end position="111"/>
    </location>
</feature>
<evidence type="ECO:0000256" key="1">
    <source>
        <dbReference type="ARBA" id="ARBA00004651"/>
    </source>
</evidence>
<keyword evidence="5 7" id="KW-1133">Transmembrane helix</keyword>
<feature type="transmembrane region" description="Helical" evidence="7">
    <location>
        <begin position="172"/>
        <end position="197"/>
    </location>
</feature>
<evidence type="ECO:0000313" key="9">
    <source>
        <dbReference type="Proteomes" id="UP000075670"/>
    </source>
</evidence>
<feature type="transmembrane region" description="Helical" evidence="7">
    <location>
        <begin position="117"/>
        <end position="137"/>
    </location>
</feature>
<dbReference type="Pfam" id="PF03773">
    <property type="entry name" value="ArsP_1"/>
    <property type="match status" value="1"/>
</dbReference>